<gene>
    <name evidence="1" type="ORF">OPV22_019939</name>
</gene>
<evidence type="ECO:0000313" key="1">
    <source>
        <dbReference type="EMBL" id="KAJ8476212.1"/>
    </source>
</evidence>
<sequence length="73" mass="8581">MFFVSSRPCCFRAIRRRVWGARAAAFGLRVFLGSFPVIHNYKADVSASHREDHDLEFRKQEDVTSFHLHQESR</sequence>
<keyword evidence="2" id="KW-1185">Reference proteome</keyword>
<dbReference type="Proteomes" id="UP001222027">
    <property type="component" value="Unassembled WGS sequence"/>
</dbReference>
<name>A0AAV8QM41_ENSVE</name>
<dbReference type="AlphaFoldDB" id="A0AAV8QM41"/>
<dbReference type="EMBL" id="JAQQAF010000006">
    <property type="protein sequence ID" value="KAJ8476212.1"/>
    <property type="molecule type" value="Genomic_DNA"/>
</dbReference>
<comment type="caution">
    <text evidence="1">The sequence shown here is derived from an EMBL/GenBank/DDBJ whole genome shotgun (WGS) entry which is preliminary data.</text>
</comment>
<proteinExistence type="predicted"/>
<accession>A0AAV8QM41</accession>
<evidence type="ECO:0008006" key="3">
    <source>
        <dbReference type="Google" id="ProtNLM"/>
    </source>
</evidence>
<organism evidence="1 2">
    <name type="scientific">Ensete ventricosum</name>
    <name type="common">Abyssinian banana</name>
    <name type="synonym">Musa ensete</name>
    <dbReference type="NCBI Taxonomy" id="4639"/>
    <lineage>
        <taxon>Eukaryota</taxon>
        <taxon>Viridiplantae</taxon>
        <taxon>Streptophyta</taxon>
        <taxon>Embryophyta</taxon>
        <taxon>Tracheophyta</taxon>
        <taxon>Spermatophyta</taxon>
        <taxon>Magnoliopsida</taxon>
        <taxon>Liliopsida</taxon>
        <taxon>Zingiberales</taxon>
        <taxon>Musaceae</taxon>
        <taxon>Ensete</taxon>
    </lineage>
</organism>
<evidence type="ECO:0000313" key="2">
    <source>
        <dbReference type="Proteomes" id="UP001222027"/>
    </source>
</evidence>
<reference evidence="1 2" key="1">
    <citation type="submission" date="2022-12" db="EMBL/GenBank/DDBJ databases">
        <title>Chromosome-scale assembly of the Ensete ventricosum genome.</title>
        <authorList>
            <person name="Dussert Y."/>
            <person name="Stocks J."/>
            <person name="Wendawek A."/>
            <person name="Woldeyes F."/>
            <person name="Nichols R.A."/>
            <person name="Borrell J.S."/>
        </authorList>
    </citation>
    <scope>NUCLEOTIDE SEQUENCE [LARGE SCALE GENOMIC DNA]</scope>
    <source>
        <strain evidence="2">cv. Maze</strain>
        <tissue evidence="1">Seeds</tissue>
    </source>
</reference>
<protein>
    <recommendedName>
        <fullName evidence="3">Secreted protein</fullName>
    </recommendedName>
</protein>